<dbReference type="PANTHER" id="PTHR42773:SF3">
    <property type="entry name" value="SLR0630 PROTEIN"/>
    <property type="match status" value="1"/>
</dbReference>
<proteinExistence type="predicted"/>
<dbReference type="PANTHER" id="PTHR42773">
    <property type="entry name" value="METALLO-BETA-LACTAMASE-RELATED"/>
    <property type="match status" value="1"/>
</dbReference>
<organism evidence="2">
    <name type="scientific">Desertifilum tharense IPPAS B-1220</name>
    <dbReference type="NCBI Taxonomy" id="1781255"/>
    <lineage>
        <taxon>Bacteria</taxon>
        <taxon>Bacillati</taxon>
        <taxon>Cyanobacteriota</taxon>
        <taxon>Cyanophyceae</taxon>
        <taxon>Desertifilales</taxon>
        <taxon>Desertifilaceae</taxon>
        <taxon>Desertifilum</taxon>
    </lineage>
</organism>
<dbReference type="SUPFAM" id="SSF56281">
    <property type="entry name" value="Metallo-hydrolase/oxidoreductase"/>
    <property type="match status" value="1"/>
</dbReference>
<feature type="domain" description="Metallo-beta-lactamase" evidence="1">
    <location>
        <begin position="30"/>
        <end position="192"/>
    </location>
</feature>
<dbReference type="STRING" id="1781255.BH720_20670"/>
<dbReference type="InterPro" id="IPR001279">
    <property type="entry name" value="Metallo-B-lactamas"/>
</dbReference>
<dbReference type="EMBL" id="MJGC01000095">
    <property type="protein sequence ID" value="OEJ73258.1"/>
    <property type="molecule type" value="Genomic_DNA"/>
</dbReference>
<accession>A0A1E5QF61</accession>
<dbReference type="RefSeq" id="WP_069969115.1">
    <property type="nucleotide sequence ID" value="NZ_CM124774.1"/>
</dbReference>
<dbReference type="Gene3D" id="3.60.15.10">
    <property type="entry name" value="Ribonuclease Z/Hydroxyacylglutathione hydrolase-like"/>
    <property type="match status" value="1"/>
</dbReference>
<evidence type="ECO:0000313" key="2">
    <source>
        <dbReference type="EMBL" id="OEJ73258.1"/>
    </source>
</evidence>
<name>A0A1E5QF61_9CYAN</name>
<evidence type="ECO:0000259" key="1">
    <source>
        <dbReference type="SMART" id="SM00849"/>
    </source>
</evidence>
<keyword evidence="2" id="KW-0378">Hydrolase</keyword>
<dbReference type="AlphaFoldDB" id="A0A1E5QF61"/>
<dbReference type="InterPro" id="IPR036866">
    <property type="entry name" value="RibonucZ/Hydroxyglut_hydro"/>
</dbReference>
<protein>
    <submittedName>
        <fullName evidence="2">MBL fold metallo-hydrolase</fullName>
    </submittedName>
</protein>
<dbReference type="GO" id="GO:0016787">
    <property type="term" value="F:hydrolase activity"/>
    <property type="evidence" value="ECO:0007669"/>
    <property type="project" value="UniProtKB-KW"/>
</dbReference>
<comment type="caution">
    <text evidence="2">The sequence shown here is derived from an EMBL/GenBank/DDBJ whole genome shotgun (WGS) entry which is preliminary data.</text>
</comment>
<dbReference type="OrthoDB" id="9802991at2"/>
<gene>
    <name evidence="2" type="ORF">BH720_20670</name>
</gene>
<sequence length="225" mass="24965">MPFVRSATAKQPKAVLESIVAFPPNRETLGGTAYFIVEKDANLLIDCPAWNEENLGFLQNAGGVRWLFLTHRGAMGRVKEFQEALGCEVVVQEQEAYLLPQLEVTAFQDEIVLNERFRAFWTAGHSPGSACLYDAAFGGVLFSGRHLLPNAQGEPAPLRTSKTFHWPRQLRNVERILQEFSPETLSFICPGASTGFLRGKGAIAPAYEQLAKLDLSAYRQQKPVL</sequence>
<reference evidence="2" key="1">
    <citation type="submission" date="2016-09" db="EMBL/GenBank/DDBJ databases">
        <title>Draft genome of thermotolerant cyanobacterium Desertifilum sp. strain IPPAS B-1220.</title>
        <authorList>
            <person name="Sinetova M.A."/>
            <person name="Bolakhan K."/>
            <person name="Zayadan B.K."/>
            <person name="Mironov K.S."/>
            <person name="Ustinova V."/>
            <person name="Kupriyanova E.V."/>
            <person name="Sidorov R.A."/>
            <person name="Skrypnik A.N."/>
            <person name="Gogoleva N.E."/>
            <person name="Gogolev Y.V."/>
            <person name="Los D.A."/>
        </authorList>
    </citation>
    <scope>NUCLEOTIDE SEQUENCE [LARGE SCALE GENOMIC DNA]</scope>
    <source>
        <strain evidence="2">IPPAS B-1220</strain>
    </source>
</reference>
<dbReference type="SMART" id="SM00849">
    <property type="entry name" value="Lactamase_B"/>
    <property type="match status" value="1"/>
</dbReference>